<dbReference type="InterPro" id="IPR011257">
    <property type="entry name" value="DNA_glycosylase"/>
</dbReference>
<dbReference type="GO" id="GO:0003824">
    <property type="term" value="F:catalytic activity"/>
    <property type="evidence" value="ECO:0007669"/>
    <property type="project" value="InterPro"/>
</dbReference>
<accession>A0A2H1IYY8</accession>
<keyword evidence="3" id="KW-1185">Reference proteome</keyword>
<gene>
    <name evidence="2" type="ORF">BAUR9175_01819</name>
</gene>
<dbReference type="AlphaFoldDB" id="A0A2H1IYY8"/>
<protein>
    <submittedName>
        <fullName evidence="2">Uncharacterized HhH-GPD family protein</fullName>
    </submittedName>
</protein>
<reference evidence="2" key="1">
    <citation type="submission" date="2017-03" db="EMBL/GenBank/DDBJ databases">
        <authorList>
            <person name="Monnet C."/>
        </authorList>
    </citation>
    <scope>NUCLEOTIDE SEQUENCE [LARGE SCALE GENOMIC DNA]</scope>
    <source>
        <strain evidence="2">ATCC 9175</strain>
    </source>
</reference>
<dbReference type="RefSeq" id="WP_101583586.1">
    <property type="nucleotide sequence ID" value="NZ_BJME01000020.1"/>
</dbReference>
<dbReference type="Pfam" id="PF00730">
    <property type="entry name" value="HhH-GPD"/>
    <property type="match status" value="1"/>
</dbReference>
<dbReference type="InterPro" id="IPR017658">
    <property type="entry name" value="HhH-GPD_base_excis"/>
</dbReference>
<proteinExistence type="predicted"/>
<dbReference type="EMBL" id="FXZB01000011">
    <property type="protein sequence ID" value="SMX80212.1"/>
    <property type="molecule type" value="Genomic_DNA"/>
</dbReference>
<organism evidence="2 3">
    <name type="scientific">Brevibacterium aurantiacum</name>
    <dbReference type="NCBI Taxonomy" id="273384"/>
    <lineage>
        <taxon>Bacteria</taxon>
        <taxon>Bacillati</taxon>
        <taxon>Actinomycetota</taxon>
        <taxon>Actinomycetes</taxon>
        <taxon>Micrococcales</taxon>
        <taxon>Brevibacteriaceae</taxon>
        <taxon>Brevibacterium</taxon>
    </lineage>
</organism>
<evidence type="ECO:0000313" key="3">
    <source>
        <dbReference type="Proteomes" id="UP000234525"/>
    </source>
</evidence>
<dbReference type="InterPro" id="IPR003265">
    <property type="entry name" value="HhH-GPD_domain"/>
</dbReference>
<evidence type="ECO:0000313" key="2">
    <source>
        <dbReference type="EMBL" id="SMX80212.1"/>
    </source>
</evidence>
<dbReference type="SUPFAM" id="SSF48150">
    <property type="entry name" value="DNA-glycosylase"/>
    <property type="match status" value="1"/>
</dbReference>
<sequence>MTTNSVYLSGDPASDELLARDPFALLMGMLLDQQVPMEVAFAGPAKLAERLGKLDVVDIAEMEPDEFLEKFSIKPAVHRFPKSMATRVQKLATEIVDEYDGDTAAIWTSGDPTGPELLKRLKKLPGFGEQKAKIFLALLGKQFDFNADGWREAAGDYGTKDSRRSIADVVDEDTLLEVRAFKKQQKSAAKAAKKQALPLTGRLSTDSTSPVLKVTVLA</sequence>
<dbReference type="Gene3D" id="1.10.340.30">
    <property type="entry name" value="Hypothetical protein, domain 2"/>
    <property type="match status" value="1"/>
</dbReference>
<evidence type="ECO:0000259" key="1">
    <source>
        <dbReference type="Pfam" id="PF00730"/>
    </source>
</evidence>
<name>A0A2H1IYY8_BREAU</name>
<comment type="caution">
    <text evidence="2">The sequence shown here is derived from an EMBL/GenBank/DDBJ whole genome shotgun (WGS) entry which is preliminary data.</text>
</comment>
<dbReference type="Proteomes" id="UP000234525">
    <property type="component" value="Unassembled WGS sequence"/>
</dbReference>
<feature type="domain" description="HhH-GPD" evidence="1">
    <location>
        <begin position="28"/>
        <end position="184"/>
    </location>
</feature>
<dbReference type="NCBIfam" id="TIGR03252">
    <property type="entry name" value="HhH-GPD-type base excision DNA repair protein"/>
    <property type="match status" value="1"/>
</dbReference>
<dbReference type="GO" id="GO:0006284">
    <property type="term" value="P:base-excision repair"/>
    <property type="evidence" value="ECO:0007669"/>
    <property type="project" value="InterPro"/>
</dbReference>